<proteinExistence type="predicted"/>
<feature type="domain" description="CDI immunity protein" evidence="1">
    <location>
        <begin position="17"/>
        <end position="107"/>
    </location>
</feature>
<dbReference type="EMBL" id="AOFM01000007">
    <property type="protein sequence ID" value="EME74172.1"/>
    <property type="molecule type" value="Genomic_DNA"/>
</dbReference>
<dbReference type="AlphaFoldDB" id="M5PDY0"/>
<reference evidence="2 3" key="1">
    <citation type="journal article" date="2013" name="Genome Announc.">
        <title>Draft Whole-Genome Sequence of Bacillus sonorensis Strain L12, a Source of Nonribosomal Lipopeptides.</title>
        <authorList>
            <person name="Adimpong D.B."/>
            <person name="Sorensen K.I."/>
            <person name="Nielsen D.S."/>
            <person name="Thorsen L."/>
            <person name="Rasmussen T.B."/>
            <person name="Derkx P.M."/>
            <person name="Jespersen L."/>
        </authorList>
    </citation>
    <scope>NUCLEOTIDE SEQUENCE [LARGE SCALE GENOMIC DNA]</scope>
    <source>
        <strain evidence="2 3">L12</strain>
    </source>
</reference>
<dbReference type="STRING" id="1274524.BSONL12_10301"/>
<accession>M5PDY0</accession>
<evidence type="ECO:0000313" key="2">
    <source>
        <dbReference type="EMBL" id="EME74172.1"/>
    </source>
</evidence>
<sequence length="119" mass="13796">MNRILESQQIKESHFPITAFFNVLADSEFLEVIENLSKEVGTAINDVGCTFPCELEPDEESFEGIEFGVIDEEVIVDYPTFYYYLRIACDSYISDFPQYKEKIESLLKVIAQKYNIEEV</sequence>
<name>M5PDY0_9BACI</name>
<dbReference type="GeneID" id="92853070"/>
<dbReference type="PATRIC" id="fig|1274524.3.peg.2234"/>
<protein>
    <recommendedName>
        <fullName evidence="1">CDI immunity protein domain-containing protein</fullName>
    </recommendedName>
</protein>
<evidence type="ECO:0000259" key="1">
    <source>
        <dbReference type="Pfam" id="PF18624"/>
    </source>
</evidence>
<dbReference type="CDD" id="cd20688">
    <property type="entry name" value="CdiI_Ecoli_Nm-like"/>
    <property type="match status" value="1"/>
</dbReference>
<dbReference type="Pfam" id="PF18624">
    <property type="entry name" value="CdiI_4"/>
    <property type="match status" value="1"/>
</dbReference>
<dbReference type="eggNOG" id="ENOG5033DYB">
    <property type="taxonomic scope" value="Bacteria"/>
</dbReference>
<dbReference type="RefSeq" id="WP_006638053.1">
    <property type="nucleotide sequence ID" value="NZ_AOFM01000007.1"/>
</dbReference>
<comment type="caution">
    <text evidence="2">The sequence shown here is derived from an EMBL/GenBank/DDBJ whole genome shotgun (WGS) entry which is preliminary data.</text>
</comment>
<dbReference type="InterPro" id="IPR041256">
    <property type="entry name" value="CdiI_4"/>
</dbReference>
<gene>
    <name evidence="2" type="ORF">BSONL12_10301</name>
</gene>
<organism evidence="2 3">
    <name type="scientific">Bacillus sonorensis L12</name>
    <dbReference type="NCBI Taxonomy" id="1274524"/>
    <lineage>
        <taxon>Bacteria</taxon>
        <taxon>Bacillati</taxon>
        <taxon>Bacillota</taxon>
        <taxon>Bacilli</taxon>
        <taxon>Bacillales</taxon>
        <taxon>Bacillaceae</taxon>
        <taxon>Bacillus</taxon>
    </lineage>
</organism>
<evidence type="ECO:0000313" key="3">
    <source>
        <dbReference type="Proteomes" id="UP000011907"/>
    </source>
</evidence>
<dbReference type="OrthoDB" id="2941819at2"/>
<dbReference type="Proteomes" id="UP000011907">
    <property type="component" value="Unassembled WGS sequence"/>
</dbReference>